<dbReference type="NCBIfam" id="TIGR02727">
    <property type="entry name" value="MTHFS_bact"/>
    <property type="match status" value="1"/>
</dbReference>
<dbReference type="Pfam" id="PF01812">
    <property type="entry name" value="5-FTHF_cyc-lig"/>
    <property type="match status" value="1"/>
</dbReference>
<dbReference type="RefSeq" id="WP_013163823.1">
    <property type="nucleotide sequence ID" value="NC_014216.1"/>
</dbReference>
<dbReference type="AlphaFoldDB" id="D6Z421"/>
<dbReference type="OrthoDB" id="9801938at2"/>
<comment type="cofactor">
    <cofactor evidence="5">
        <name>Mg(2+)</name>
        <dbReference type="ChEBI" id="CHEBI:18420"/>
    </cofactor>
</comment>
<proteinExistence type="inferred from homology"/>
<reference evidence="7" key="1">
    <citation type="submission" date="2010-02" db="EMBL/GenBank/DDBJ databases">
        <title>Complete sequence of Desulfurivibrio alkaliphilus AHT2.</title>
        <authorList>
            <consortium name="US DOE Joint Genome Institute"/>
            <person name="Pitluck S."/>
            <person name="Chertkov O."/>
            <person name="Detter J.C."/>
            <person name="Han C."/>
            <person name="Tapia R."/>
            <person name="Larimer F."/>
            <person name="Land M."/>
            <person name="Hauser L."/>
            <person name="Kyrpides N."/>
            <person name="Mikhailova N."/>
            <person name="Sorokin D.Y."/>
            <person name="Muyzer G."/>
            <person name="Woyke T."/>
        </authorList>
    </citation>
    <scope>NUCLEOTIDE SEQUENCE [LARGE SCALE GENOMIC DNA]</scope>
    <source>
        <strain evidence="7">DSM 19089 / UNIQEM U267 / AHT2</strain>
    </source>
</reference>
<dbReference type="PANTHER" id="PTHR23407:SF1">
    <property type="entry name" value="5-FORMYLTETRAHYDROFOLATE CYCLO-LIGASE"/>
    <property type="match status" value="1"/>
</dbReference>
<organism evidence="6 7">
    <name type="scientific">Desulfurivibrio alkaliphilus (strain DSM 19089 / UNIQEM U267 / AHT2)</name>
    <dbReference type="NCBI Taxonomy" id="589865"/>
    <lineage>
        <taxon>Bacteria</taxon>
        <taxon>Pseudomonadati</taxon>
        <taxon>Thermodesulfobacteriota</taxon>
        <taxon>Desulfobulbia</taxon>
        <taxon>Desulfobulbales</taxon>
        <taxon>Desulfobulbaceae</taxon>
        <taxon>Desulfurivibrio</taxon>
    </lineage>
</organism>
<evidence type="ECO:0000313" key="6">
    <source>
        <dbReference type="EMBL" id="ADH86296.1"/>
    </source>
</evidence>
<feature type="binding site" evidence="4">
    <location>
        <position position="53"/>
    </location>
    <ligand>
        <name>substrate</name>
    </ligand>
</feature>
<dbReference type="PANTHER" id="PTHR23407">
    <property type="entry name" value="ATPASE INHIBITOR/5-FORMYLTETRAHYDROFOLATE CYCLO-LIGASE"/>
    <property type="match status" value="1"/>
</dbReference>
<evidence type="ECO:0000256" key="5">
    <source>
        <dbReference type="RuleBase" id="RU361279"/>
    </source>
</evidence>
<dbReference type="GO" id="GO:0030272">
    <property type="term" value="F:5-formyltetrahydrofolate cyclo-ligase activity"/>
    <property type="evidence" value="ECO:0007669"/>
    <property type="project" value="UniProtKB-EC"/>
</dbReference>
<keyword evidence="5" id="KW-0460">Magnesium</keyword>
<dbReference type="GO" id="GO:0035999">
    <property type="term" value="P:tetrahydrofolate interconversion"/>
    <property type="evidence" value="ECO:0007669"/>
    <property type="project" value="TreeGrafter"/>
</dbReference>
<comment type="catalytic activity">
    <reaction evidence="5">
        <text>(6S)-5-formyl-5,6,7,8-tetrahydrofolate + ATP = (6R)-5,10-methenyltetrahydrofolate + ADP + phosphate</text>
        <dbReference type="Rhea" id="RHEA:10488"/>
        <dbReference type="ChEBI" id="CHEBI:30616"/>
        <dbReference type="ChEBI" id="CHEBI:43474"/>
        <dbReference type="ChEBI" id="CHEBI:57455"/>
        <dbReference type="ChEBI" id="CHEBI:57457"/>
        <dbReference type="ChEBI" id="CHEBI:456216"/>
        <dbReference type="EC" id="6.3.3.2"/>
    </reaction>
</comment>
<dbReference type="SUPFAM" id="SSF100950">
    <property type="entry name" value="NagB/RpiA/CoA transferase-like"/>
    <property type="match status" value="1"/>
</dbReference>
<sequence length="192" mass="21218">MQIEEQRRRLRDTVLAARDGLSPARRREKSGAIHAALAGLDAVRRARVIMVYLHFRSEVETLPALAAHLPAGCRLAVPLTRVKGKRLEVFQLTDPDRQLRPGYCGIPEPDPAASQPQEPGEIDLVLVPGSVFDRRGGRLGYGGGYYDRFLAQQAPQAVRIGLAFDLQVVDSLPLLPHDQQLHHLVTESGVIR</sequence>
<evidence type="ECO:0000313" key="7">
    <source>
        <dbReference type="Proteomes" id="UP000001508"/>
    </source>
</evidence>
<dbReference type="KEGG" id="dak:DaAHT2_1601"/>
<feature type="binding site" evidence="4">
    <location>
        <begin position="138"/>
        <end position="146"/>
    </location>
    <ligand>
        <name>ATP</name>
        <dbReference type="ChEBI" id="CHEBI:30616"/>
    </ligand>
</feature>
<comment type="similarity">
    <text evidence="1 5">Belongs to the 5-formyltetrahydrofolate cyclo-ligase family.</text>
</comment>
<dbReference type="PIRSF" id="PIRSF006806">
    <property type="entry name" value="FTHF_cligase"/>
    <property type="match status" value="1"/>
</dbReference>
<gene>
    <name evidence="6" type="ordered locus">DaAHT2_1601</name>
</gene>
<dbReference type="GO" id="GO:0009396">
    <property type="term" value="P:folic acid-containing compound biosynthetic process"/>
    <property type="evidence" value="ECO:0007669"/>
    <property type="project" value="TreeGrafter"/>
</dbReference>
<feature type="binding site" evidence="4">
    <location>
        <begin position="7"/>
        <end position="11"/>
    </location>
    <ligand>
        <name>ATP</name>
        <dbReference type="ChEBI" id="CHEBI:30616"/>
    </ligand>
</feature>
<dbReference type="FunCoup" id="D6Z421">
    <property type="interactions" value="255"/>
</dbReference>
<dbReference type="EC" id="6.3.3.2" evidence="5"/>
<dbReference type="STRING" id="589865.DaAHT2_1601"/>
<keyword evidence="6" id="KW-0436">Ligase</keyword>
<dbReference type="eggNOG" id="COG0212">
    <property type="taxonomic scope" value="Bacteria"/>
</dbReference>
<evidence type="ECO:0000256" key="3">
    <source>
        <dbReference type="ARBA" id="ARBA00022840"/>
    </source>
</evidence>
<accession>D6Z421</accession>
<keyword evidence="7" id="KW-1185">Reference proteome</keyword>
<evidence type="ECO:0000256" key="4">
    <source>
        <dbReference type="PIRSR" id="PIRSR006806-1"/>
    </source>
</evidence>
<evidence type="ECO:0000256" key="1">
    <source>
        <dbReference type="ARBA" id="ARBA00010638"/>
    </source>
</evidence>
<evidence type="ECO:0000256" key="2">
    <source>
        <dbReference type="ARBA" id="ARBA00022741"/>
    </source>
</evidence>
<feature type="binding site" evidence="4">
    <location>
        <position position="58"/>
    </location>
    <ligand>
        <name>substrate</name>
    </ligand>
</feature>
<dbReference type="InterPro" id="IPR024185">
    <property type="entry name" value="FTHF_cligase-like_sf"/>
</dbReference>
<protein>
    <recommendedName>
        <fullName evidence="5">5-formyltetrahydrofolate cyclo-ligase</fullName>
        <ecNumber evidence="5">6.3.3.2</ecNumber>
    </recommendedName>
</protein>
<keyword evidence="3 4" id="KW-0067">ATP-binding</keyword>
<name>D6Z421_DESAT</name>
<dbReference type="GO" id="GO:0046872">
    <property type="term" value="F:metal ion binding"/>
    <property type="evidence" value="ECO:0007669"/>
    <property type="project" value="UniProtKB-KW"/>
</dbReference>
<dbReference type="Proteomes" id="UP000001508">
    <property type="component" value="Chromosome"/>
</dbReference>
<dbReference type="EMBL" id="CP001940">
    <property type="protein sequence ID" value="ADH86296.1"/>
    <property type="molecule type" value="Genomic_DNA"/>
</dbReference>
<dbReference type="GO" id="GO:0005524">
    <property type="term" value="F:ATP binding"/>
    <property type="evidence" value="ECO:0007669"/>
    <property type="project" value="UniProtKB-KW"/>
</dbReference>
<dbReference type="HOGENOM" id="CLU_066245_2_2_7"/>
<dbReference type="InterPro" id="IPR037171">
    <property type="entry name" value="NagB/RpiA_transferase-like"/>
</dbReference>
<dbReference type="Gene3D" id="3.40.50.10420">
    <property type="entry name" value="NagB/RpiA/CoA transferase-like"/>
    <property type="match status" value="1"/>
</dbReference>
<dbReference type="InterPro" id="IPR002698">
    <property type="entry name" value="FTHF_cligase"/>
</dbReference>
<dbReference type="InParanoid" id="D6Z421"/>
<keyword evidence="2 4" id="KW-0547">Nucleotide-binding</keyword>
<keyword evidence="5" id="KW-0479">Metal-binding</keyword>